<dbReference type="SMART" id="SM00702">
    <property type="entry name" value="P4Hc"/>
    <property type="match status" value="3"/>
</dbReference>
<dbReference type="GO" id="GO:0005783">
    <property type="term" value="C:endoplasmic reticulum"/>
    <property type="evidence" value="ECO:0007669"/>
    <property type="project" value="TreeGrafter"/>
</dbReference>
<evidence type="ECO:0000256" key="6">
    <source>
        <dbReference type="ARBA" id="ARBA00023004"/>
    </source>
</evidence>
<sequence>MQSKFCKKDVKVAQVNDNYDLLQYRYKCPHHQYSTRIIERSPLIIYIEKFLTQNEMQHLIKLTEKEFKPSTIGTAHGKATIGKDRTSSTAFIRPHQTPVVQCIERRFAQFQGDVDVDCIEPFQVYVPHYDWMTNSNELKIGGQRVTTYFTYLQANCSMGETEFVAIPFNRTSHEQFCDILVCDEKATEQGLRFRPIPGNTIFWYNMDEYGQVDDLTYHAGRPPGENGTKIGLNVWTREKEFKPSTIGTAHGKATIGKDRTSSSAFIRPHQTPVVQCIERRFAQFQGDVDVDCIEPFQVYTPHYDWMTNSNELKIGGQRVTSFFTYLQANCSMGETEFVAIPFNRTIHGEFCDILVCDEKATEHGLRFRPIPGNTIFWYNIDEYGQVDNLTYHAGRPPGENGTKIGLNVWTREKKFRPSKVGTPDGKVAVSKNRTSSTAAIKRHQTPVVQCIERRFAQFQGDVDVDCIEPFQVVKYTNDQEYTPHYDWMKDPNNIKIGGQRVTTYFTYLQANCSMGETEFVMIPFNKTFHERFCDILVCDENATEHGIRFRPIAGNTIFWYNMDEYGQADNFTLHAGRPPGENGTKIGLNVWTRLEKFSIEKELKPSVTTAPDGKPAINKDRTSSSAFLKRHQTPILQCIERRFAQFQGDVDVDSMEPFQVVKYTNDQEYTPHYDWMTSPNHLEIGGQRVTTYFTYLQANCSMGETEFVAIPFNRTLHGEFCDILVCDEKATEHGIRFRPIAGNTVFWYNIDEYGRVDHLTYHAGRPPGENGTKIGLNVWTRLEKFSMAGLE</sequence>
<evidence type="ECO:0000313" key="9">
    <source>
        <dbReference type="Proteomes" id="UP000663860"/>
    </source>
</evidence>
<feature type="domain" description="Prolyl 4-hydroxylase alpha subunit" evidence="7">
    <location>
        <begin position="381"/>
        <end position="593"/>
    </location>
</feature>
<evidence type="ECO:0000256" key="1">
    <source>
        <dbReference type="ARBA" id="ARBA00001961"/>
    </source>
</evidence>
<comment type="caution">
    <text evidence="8">The sequence shown here is derived from an EMBL/GenBank/DDBJ whole genome shotgun (WGS) entry which is preliminary data.</text>
</comment>
<evidence type="ECO:0000256" key="5">
    <source>
        <dbReference type="ARBA" id="ARBA00023002"/>
    </source>
</evidence>
<keyword evidence="3" id="KW-0847">Vitamin C</keyword>
<dbReference type="Pfam" id="PF13640">
    <property type="entry name" value="2OG-FeII_Oxy_3"/>
    <property type="match status" value="2"/>
</dbReference>
<comment type="cofactor">
    <cofactor evidence="1">
        <name>L-ascorbate</name>
        <dbReference type="ChEBI" id="CHEBI:38290"/>
    </cofactor>
</comment>
<evidence type="ECO:0000256" key="2">
    <source>
        <dbReference type="ARBA" id="ARBA00022723"/>
    </source>
</evidence>
<keyword evidence="2" id="KW-0479">Metal-binding</keyword>
<feature type="domain" description="Prolyl 4-hydroxylase alpha subunit" evidence="7">
    <location>
        <begin position="594"/>
        <end position="781"/>
    </location>
</feature>
<evidence type="ECO:0000313" key="8">
    <source>
        <dbReference type="EMBL" id="CAF0746572.1"/>
    </source>
</evidence>
<dbReference type="GO" id="GO:0005506">
    <property type="term" value="F:iron ion binding"/>
    <property type="evidence" value="ECO:0007669"/>
    <property type="project" value="InterPro"/>
</dbReference>
<evidence type="ECO:0000256" key="4">
    <source>
        <dbReference type="ARBA" id="ARBA00022964"/>
    </source>
</evidence>
<accession>A0A813P2B3</accession>
<keyword evidence="6" id="KW-0408">Iron</keyword>
<evidence type="ECO:0000259" key="7">
    <source>
        <dbReference type="SMART" id="SM00702"/>
    </source>
</evidence>
<feature type="domain" description="Prolyl 4-hydroxylase alpha subunit" evidence="7">
    <location>
        <begin position="42"/>
        <end position="237"/>
    </location>
</feature>
<dbReference type="Proteomes" id="UP000663860">
    <property type="component" value="Unassembled WGS sequence"/>
</dbReference>
<evidence type="ECO:0000256" key="3">
    <source>
        <dbReference type="ARBA" id="ARBA00022896"/>
    </source>
</evidence>
<dbReference type="GO" id="GO:0031418">
    <property type="term" value="F:L-ascorbic acid binding"/>
    <property type="evidence" value="ECO:0007669"/>
    <property type="project" value="UniProtKB-KW"/>
</dbReference>
<reference evidence="8" key="1">
    <citation type="submission" date="2021-02" db="EMBL/GenBank/DDBJ databases">
        <authorList>
            <person name="Nowell W R."/>
        </authorList>
    </citation>
    <scope>NUCLEOTIDE SEQUENCE</scope>
</reference>
<gene>
    <name evidence="8" type="ORF">IZO911_LOCUS3872</name>
</gene>
<keyword evidence="5" id="KW-0560">Oxidoreductase</keyword>
<dbReference type="EMBL" id="CAJNOE010000021">
    <property type="protein sequence ID" value="CAF0746572.1"/>
    <property type="molecule type" value="Genomic_DNA"/>
</dbReference>
<dbReference type="AlphaFoldDB" id="A0A813P2B3"/>
<dbReference type="InterPro" id="IPR045054">
    <property type="entry name" value="P4HA-like"/>
</dbReference>
<protein>
    <recommendedName>
        <fullName evidence="7">Prolyl 4-hydroxylase alpha subunit domain-containing protein</fullName>
    </recommendedName>
</protein>
<dbReference type="InterPro" id="IPR006620">
    <property type="entry name" value="Pro_4_hyd_alph"/>
</dbReference>
<keyword evidence="4" id="KW-0223">Dioxygenase</keyword>
<dbReference type="PANTHER" id="PTHR10869">
    <property type="entry name" value="PROLYL 4-HYDROXYLASE ALPHA SUBUNIT"/>
    <property type="match status" value="1"/>
</dbReference>
<proteinExistence type="predicted"/>
<organism evidence="8 9">
    <name type="scientific">Adineta steineri</name>
    <dbReference type="NCBI Taxonomy" id="433720"/>
    <lineage>
        <taxon>Eukaryota</taxon>
        <taxon>Metazoa</taxon>
        <taxon>Spiralia</taxon>
        <taxon>Gnathifera</taxon>
        <taxon>Rotifera</taxon>
        <taxon>Eurotatoria</taxon>
        <taxon>Bdelloidea</taxon>
        <taxon>Adinetida</taxon>
        <taxon>Adinetidae</taxon>
        <taxon>Adineta</taxon>
    </lineage>
</organism>
<name>A0A813P2B3_9BILA</name>
<dbReference type="InterPro" id="IPR044862">
    <property type="entry name" value="Pro_4_hyd_alph_FE2OG_OXY"/>
</dbReference>
<dbReference type="Gene3D" id="2.60.120.620">
    <property type="entry name" value="q2cbj1_9rhob like domain"/>
    <property type="match status" value="4"/>
</dbReference>
<dbReference type="GO" id="GO:0004656">
    <property type="term" value="F:procollagen-proline 4-dioxygenase activity"/>
    <property type="evidence" value="ECO:0007669"/>
    <property type="project" value="TreeGrafter"/>
</dbReference>
<dbReference type="PANTHER" id="PTHR10869:SF246">
    <property type="entry name" value="TRANSMEMBRANE PROLYL 4-HYDROXYLASE"/>
    <property type="match status" value="1"/>
</dbReference>